<feature type="compositionally biased region" description="Pro residues" evidence="1">
    <location>
        <begin position="600"/>
        <end position="614"/>
    </location>
</feature>
<dbReference type="AlphaFoldDB" id="A0A918E1N2"/>
<dbReference type="InterPro" id="IPR027417">
    <property type="entry name" value="P-loop_NTPase"/>
</dbReference>
<dbReference type="Gene3D" id="3.40.50.300">
    <property type="entry name" value="P-loop containing nucleotide triphosphate hydrolases"/>
    <property type="match status" value="1"/>
</dbReference>
<evidence type="ECO:0008006" key="4">
    <source>
        <dbReference type="Google" id="ProtNLM"/>
    </source>
</evidence>
<name>A0A918E1N2_9ACTN</name>
<dbReference type="EMBL" id="BMMS01000090">
    <property type="protein sequence ID" value="GGP01210.1"/>
    <property type="molecule type" value="Genomic_DNA"/>
</dbReference>
<gene>
    <name evidence="2" type="ORF">GCM10012280_71610</name>
</gene>
<evidence type="ECO:0000313" key="2">
    <source>
        <dbReference type="EMBL" id="GGP01210.1"/>
    </source>
</evidence>
<evidence type="ECO:0000256" key="1">
    <source>
        <dbReference type="SAM" id="MobiDB-lite"/>
    </source>
</evidence>
<feature type="region of interest" description="Disordered" evidence="1">
    <location>
        <begin position="594"/>
        <end position="618"/>
    </location>
</feature>
<protein>
    <recommendedName>
        <fullName evidence="4">FtsK domain-containing protein</fullName>
    </recommendedName>
</protein>
<dbReference type="SUPFAM" id="SSF52540">
    <property type="entry name" value="P-loop containing nucleoside triphosphate hydrolases"/>
    <property type="match status" value="1"/>
</dbReference>
<reference evidence="2" key="1">
    <citation type="journal article" date="2014" name="Int. J. Syst. Evol. Microbiol.">
        <title>Complete genome sequence of Corynebacterium casei LMG S-19264T (=DSM 44701T), isolated from a smear-ripened cheese.</title>
        <authorList>
            <consortium name="US DOE Joint Genome Institute (JGI-PGF)"/>
            <person name="Walter F."/>
            <person name="Albersmeier A."/>
            <person name="Kalinowski J."/>
            <person name="Ruckert C."/>
        </authorList>
    </citation>
    <scope>NUCLEOTIDE SEQUENCE</scope>
    <source>
        <strain evidence="2">CGMCC 4.7201</strain>
    </source>
</reference>
<keyword evidence="3" id="KW-1185">Reference proteome</keyword>
<evidence type="ECO:0000313" key="3">
    <source>
        <dbReference type="Proteomes" id="UP000641932"/>
    </source>
</evidence>
<dbReference type="RefSeq" id="WP_189136002.1">
    <property type="nucleotide sequence ID" value="NZ_BMMS01000090.1"/>
</dbReference>
<proteinExistence type="predicted"/>
<comment type="caution">
    <text evidence="2">The sequence shown here is derived from an EMBL/GenBank/DDBJ whole genome shotgun (WGS) entry which is preliminary data.</text>
</comment>
<accession>A0A918E1N2</accession>
<organism evidence="2 3">
    <name type="scientific">Wenjunlia tyrosinilytica</name>
    <dbReference type="NCBI Taxonomy" id="1544741"/>
    <lineage>
        <taxon>Bacteria</taxon>
        <taxon>Bacillati</taxon>
        <taxon>Actinomycetota</taxon>
        <taxon>Actinomycetes</taxon>
        <taxon>Kitasatosporales</taxon>
        <taxon>Streptomycetaceae</taxon>
        <taxon>Wenjunlia</taxon>
    </lineage>
</organism>
<dbReference type="Proteomes" id="UP000641932">
    <property type="component" value="Unassembled WGS sequence"/>
</dbReference>
<sequence>MATNTQAGTGPVWDWAAGHGPVTGALSATTGCLAVATTGAATGMPPGWALTVGAAGAIGHTVSSLRERLSARTVAMRAASWLVGAGWTTWAMTTGPLSWAALGSLATIGVGMGAAARSTLLYEEVRELEAIAAAERQVAAELSAERRAIAAEWVDRVQRVCGITVRVLAVESWPTGTGFTIDAELPPGGATYDRIAGYSAQLSADARLPHGCTATASQGIDQGRVLIDVTTVNVLVEERTYPTDYGPLSIHTGIPWGYRTNAQEICVHLREQCALVVGPTGSGKTNMVHVILAGFARTTDVLTWVIDLNAGSAGLPWVRPALDANGAFVEGMRPGIDWLASTYEEALTMLETALAVGHHRKVAYQDLMAERNTDQLPISAKIPQIMLVIDEGAEILISSDKRMRKLAEKILEVIRMLRAMGIRTVLTALGATGAVLGNLMIRREAKARVCLTGGEVEGMDLGKIFPGSRGLKVTQAPYQGAGFMGTPESPAALFKNWRILPNQIRDIVTATTDLHPTLDTISARAAGPAYARRWDATRTAWMRDHLNHAADTAQSPQSHAAGGGLNLSALRGSNDTDADALAAEFMQQIDAKFGTAPEPDATPPAPPAPEPPAPAEGLNLSALREPKSHNAGPAWLPEAVDAIESAGATGMKPSAVADLVGRSRQAVRDALKAAAERGEVVYRDNGPHSVYIHPDHA</sequence>
<reference evidence="2" key="2">
    <citation type="submission" date="2020-09" db="EMBL/GenBank/DDBJ databases">
        <authorList>
            <person name="Sun Q."/>
            <person name="Zhou Y."/>
        </authorList>
    </citation>
    <scope>NUCLEOTIDE SEQUENCE</scope>
    <source>
        <strain evidence="2">CGMCC 4.7201</strain>
    </source>
</reference>